<sequence>MWYAKVVRLLLSKINQNESEQAHDFYKTFFAQIKELLFNTEGESESELALGTLEKLFSKFAGRNDNSVSLQEFSRYLLGLTLCYVKFDSDGEIYNKDFSVLLDNNTLLSALGLQETITGYTEDLANNRCEYKTHKGAENQKPPIPIQAQVLALNDLELMVLRDLQFDTRIDFDKLVTVFDQVESWPVMSSFFAEAARYIEIKSRFTGFISIVYQRSGEKRDMRADLELHESHFFVNMMDFKTLITEYEPNEQIVLQMNRFAVALIIANYAYLIQPNCHSYWRFKTTAIEAVSELPEDFRNDPRLRSAINKIIFSVLSIGQFQPMLKKDKNPLTEVESNFILQLNKFNKHFHESSEEYQQYVDNLYVYLSESFIYFLRDKTAVNYFVFRSSAIAAIRRVSQLVNNPSDRKLMEQLEFSLLGLEMRYHLLTRKCQSLAEQEFVKFLWTLSRKIAEVKLAQIQEGVYLSSNLGVLEDFVSELVQCSDEYISNKRSFSLFKEFTGEIAEKIQLAKPGLIADWSNDISILERLTVNLKMSWIAKPEASDSQTTSEIVVSEEERDFLILLDELITTSADYISQEIVDENCNPEAGLIDALVTQLDTTTSTYLQYKTAANFRVFKMILQDTIVDYVQKIGFNFKFQLGELLTSLGELTMPVSNYGEGQRNSIFSYKDSQDSDSEEDFEFANKALGSFVS</sequence>
<proteinExistence type="predicted"/>
<accession>A0A078L553</accession>
<dbReference type="STRING" id="1034943.BN59_03522"/>
<dbReference type="OrthoDB" id="5654032at2"/>
<evidence type="ECO:0000313" key="2">
    <source>
        <dbReference type="Proteomes" id="UP000044071"/>
    </source>
</evidence>
<keyword evidence="2" id="KW-1185">Reference proteome</keyword>
<dbReference type="eggNOG" id="ENOG5030P7E">
    <property type="taxonomic scope" value="Bacteria"/>
</dbReference>
<dbReference type="AlphaFoldDB" id="A0A078L553"/>
<gene>
    <name evidence="1" type="ORF">BN59_03522</name>
</gene>
<evidence type="ECO:0000313" key="1">
    <source>
        <dbReference type="EMBL" id="CDZ79204.1"/>
    </source>
</evidence>
<dbReference type="EMBL" id="CCSB01000004">
    <property type="protein sequence ID" value="CDZ79204.1"/>
    <property type="molecule type" value="Genomic_DNA"/>
</dbReference>
<dbReference type="RefSeq" id="WP_044012378.1">
    <property type="nucleotide sequence ID" value="NZ_CCVW01000004.1"/>
</dbReference>
<name>A0A078L553_9GAMM</name>
<protein>
    <submittedName>
        <fullName evidence="1">Uncharacterized protein</fullName>
    </submittedName>
</protein>
<reference evidence="1 2" key="1">
    <citation type="submission" date="2014-06" db="EMBL/GenBank/DDBJ databases">
        <authorList>
            <person name="Urmite Genomes Urmite Genomes"/>
        </authorList>
    </citation>
    <scope>NUCLEOTIDE SEQUENCE [LARGE SCALE GENOMIC DNA]</scope>
</reference>
<dbReference type="Proteomes" id="UP000044071">
    <property type="component" value="Unassembled WGS sequence"/>
</dbReference>
<organism evidence="1 2">
    <name type="scientific">Legionella massiliensis</name>
    <dbReference type="NCBI Taxonomy" id="1034943"/>
    <lineage>
        <taxon>Bacteria</taxon>
        <taxon>Pseudomonadati</taxon>
        <taxon>Pseudomonadota</taxon>
        <taxon>Gammaproteobacteria</taxon>
        <taxon>Legionellales</taxon>
        <taxon>Legionellaceae</taxon>
        <taxon>Legionella</taxon>
    </lineage>
</organism>